<feature type="transmembrane region" description="Helical" evidence="1">
    <location>
        <begin position="20"/>
        <end position="48"/>
    </location>
</feature>
<keyword evidence="3" id="KW-1185">Reference proteome</keyword>
<keyword evidence="1" id="KW-0472">Membrane</keyword>
<keyword evidence="1" id="KW-0812">Transmembrane</keyword>
<protein>
    <submittedName>
        <fullName evidence="2">Uncharacterized protein</fullName>
    </submittedName>
</protein>
<feature type="transmembrane region" description="Helical" evidence="1">
    <location>
        <begin position="93"/>
        <end position="113"/>
    </location>
</feature>
<dbReference type="Proteomes" id="UP001225072">
    <property type="component" value="Unassembled WGS sequence"/>
</dbReference>
<dbReference type="EMBL" id="JAUTAL010000001">
    <property type="protein sequence ID" value="MDQ1095285.1"/>
    <property type="molecule type" value="Genomic_DNA"/>
</dbReference>
<gene>
    <name evidence="2" type="ORF">QE404_000432</name>
</gene>
<sequence>MTYQYFRTVEYPSFYALLFGWMHFGGGGLSEGCIWLANPFYFTGLFLLHKKKVDTAVLSLIVSSVLALLFLTFENLTMTKSGRIAPIIELSSGYFLWLVAILFAAFSSIYLKLKNWTSKNINRNGL</sequence>
<comment type="caution">
    <text evidence="2">The sequence shown here is derived from an EMBL/GenBank/DDBJ whole genome shotgun (WGS) entry which is preliminary data.</text>
</comment>
<proteinExistence type="predicted"/>
<reference evidence="2 3" key="1">
    <citation type="submission" date="2023-07" db="EMBL/GenBank/DDBJ databases">
        <title>Functional and genomic diversity of the sorghum phyllosphere microbiome.</title>
        <authorList>
            <person name="Shade A."/>
        </authorList>
    </citation>
    <scope>NUCLEOTIDE SEQUENCE [LARGE SCALE GENOMIC DNA]</scope>
    <source>
        <strain evidence="2 3">SORGH_AS_1064</strain>
    </source>
</reference>
<name>A0ABU0TG95_9FLAO</name>
<evidence type="ECO:0000256" key="1">
    <source>
        <dbReference type="SAM" id="Phobius"/>
    </source>
</evidence>
<evidence type="ECO:0000313" key="2">
    <source>
        <dbReference type="EMBL" id="MDQ1095285.1"/>
    </source>
</evidence>
<evidence type="ECO:0000313" key="3">
    <source>
        <dbReference type="Proteomes" id="UP001225072"/>
    </source>
</evidence>
<organism evidence="2 3">
    <name type="scientific">Chryseobacterium camelliae</name>
    <dbReference type="NCBI Taxonomy" id="1265445"/>
    <lineage>
        <taxon>Bacteria</taxon>
        <taxon>Pseudomonadati</taxon>
        <taxon>Bacteroidota</taxon>
        <taxon>Flavobacteriia</taxon>
        <taxon>Flavobacteriales</taxon>
        <taxon>Weeksellaceae</taxon>
        <taxon>Chryseobacterium group</taxon>
        <taxon>Chryseobacterium</taxon>
    </lineage>
</organism>
<accession>A0ABU0TG95</accession>
<feature type="transmembrane region" description="Helical" evidence="1">
    <location>
        <begin position="55"/>
        <end position="73"/>
    </location>
</feature>
<dbReference type="RefSeq" id="WP_307445910.1">
    <property type="nucleotide sequence ID" value="NZ_JAUTAL010000001.1"/>
</dbReference>
<keyword evidence="1" id="KW-1133">Transmembrane helix</keyword>